<evidence type="ECO:0008006" key="5">
    <source>
        <dbReference type="Google" id="ProtNLM"/>
    </source>
</evidence>
<evidence type="ECO:0000313" key="4">
    <source>
        <dbReference type="Proteomes" id="UP000322940"/>
    </source>
</evidence>
<protein>
    <recommendedName>
        <fullName evidence="5">DUF4625 domain-containing protein</fullName>
    </recommendedName>
</protein>
<organism evidence="2 3">
    <name type="scientific">Alistipes onderdonkii</name>
    <dbReference type="NCBI Taxonomy" id="328813"/>
    <lineage>
        <taxon>Bacteria</taxon>
        <taxon>Pseudomonadati</taxon>
        <taxon>Bacteroidota</taxon>
        <taxon>Bacteroidia</taxon>
        <taxon>Bacteroidales</taxon>
        <taxon>Rikenellaceae</taxon>
        <taxon>Alistipes</taxon>
    </lineage>
</organism>
<dbReference type="AlphaFoldDB" id="A0A1Y3QUT3"/>
<reference evidence="1 4" key="3">
    <citation type="journal article" date="2019" name="Nat. Med.">
        <title>A library of human gut bacterial isolates paired with longitudinal multiomics data enables mechanistic microbiome research.</title>
        <authorList>
            <person name="Poyet M."/>
            <person name="Groussin M."/>
            <person name="Gibbons S.M."/>
            <person name="Avila-Pacheco J."/>
            <person name="Jiang X."/>
            <person name="Kearney S.M."/>
            <person name="Perrotta A.R."/>
            <person name="Berdy B."/>
            <person name="Zhao S."/>
            <person name="Lieberman T.D."/>
            <person name="Swanson P.K."/>
            <person name="Smith M."/>
            <person name="Roesemann S."/>
            <person name="Alexander J.E."/>
            <person name="Rich S.A."/>
            <person name="Livny J."/>
            <person name="Vlamakis H."/>
            <person name="Clish C."/>
            <person name="Bullock K."/>
            <person name="Deik A."/>
            <person name="Scott J."/>
            <person name="Pierce K.A."/>
            <person name="Xavier R.J."/>
            <person name="Alm E.J."/>
        </authorList>
    </citation>
    <scope>NUCLEOTIDE SEQUENCE [LARGE SCALE GENOMIC DNA]</scope>
    <source>
        <strain evidence="1 4">BIOML-A266</strain>
    </source>
</reference>
<dbReference type="RefSeq" id="WP_018697158.1">
    <property type="nucleotide sequence ID" value="NZ_AP025562.1"/>
</dbReference>
<dbReference type="EMBL" id="NFHB01000010">
    <property type="protein sequence ID" value="OUN02038.1"/>
    <property type="molecule type" value="Genomic_DNA"/>
</dbReference>
<dbReference type="Proteomes" id="UP000195772">
    <property type="component" value="Unassembled WGS sequence"/>
</dbReference>
<name>A0A1Y3QUT3_9BACT</name>
<reference evidence="3" key="1">
    <citation type="submission" date="2017-04" db="EMBL/GenBank/DDBJ databases">
        <title>Function of individual gut microbiota members based on whole genome sequencing of pure cultures obtained from chicken caecum.</title>
        <authorList>
            <person name="Medvecky M."/>
            <person name="Cejkova D."/>
            <person name="Polansky O."/>
            <person name="Karasova D."/>
            <person name="Kubasova T."/>
            <person name="Cizek A."/>
            <person name="Rychlik I."/>
        </authorList>
    </citation>
    <scope>NUCLEOTIDE SEQUENCE [LARGE SCALE GENOMIC DNA]</scope>
    <source>
        <strain evidence="3">An90</strain>
    </source>
</reference>
<evidence type="ECO:0000313" key="1">
    <source>
        <dbReference type="EMBL" id="KAA2378827.1"/>
    </source>
</evidence>
<comment type="caution">
    <text evidence="2">The sequence shown here is derived from an EMBL/GenBank/DDBJ whole genome shotgun (WGS) entry which is preliminary data.</text>
</comment>
<proteinExistence type="predicted"/>
<accession>A0A1Y3QUT3</accession>
<evidence type="ECO:0000313" key="3">
    <source>
        <dbReference type="Proteomes" id="UP000195772"/>
    </source>
</evidence>
<dbReference type="Proteomes" id="UP000322940">
    <property type="component" value="Unassembled WGS sequence"/>
</dbReference>
<dbReference type="OrthoDB" id="1007617at2"/>
<sequence length="146" mass="15809">MKKLLIMAVAACCLAACNKELGPEYKVAPVISNVSCSPGLDDVHAGDDVRVTATVTSEYGFTGISILRALNDDETKVKEEGAWLSTNKTDTEKRYSGTIGKEKAGTKVTFQILAVSAYGVYTFSEVYEYTVQEETDPEPMPNPEAN</sequence>
<dbReference type="EMBL" id="VVXH01000006">
    <property type="protein sequence ID" value="KAA2378827.1"/>
    <property type="molecule type" value="Genomic_DNA"/>
</dbReference>
<reference evidence="2" key="2">
    <citation type="journal article" date="2018" name="BMC Genomics">
        <title>Whole genome sequencing and function prediction of 133 gut anaerobes isolated from chicken caecum in pure cultures.</title>
        <authorList>
            <person name="Medvecky M."/>
            <person name="Cejkova D."/>
            <person name="Polansky O."/>
            <person name="Karasova D."/>
            <person name="Kubasova T."/>
            <person name="Cizek A."/>
            <person name="Rychlik I."/>
        </authorList>
    </citation>
    <scope>NUCLEOTIDE SEQUENCE</scope>
    <source>
        <strain evidence="2">An90</strain>
    </source>
</reference>
<evidence type="ECO:0000313" key="2">
    <source>
        <dbReference type="EMBL" id="OUN02038.1"/>
    </source>
</evidence>
<gene>
    <name evidence="2" type="ORF">B5G41_13275</name>
    <name evidence="1" type="ORF">F2Y10_07095</name>
</gene>